<evidence type="ECO:0000256" key="2">
    <source>
        <dbReference type="ARBA" id="ARBA00022617"/>
    </source>
</evidence>
<keyword evidence="3 7" id="KW-0479">Metal-binding</keyword>
<dbReference type="AlphaFoldDB" id="A0A426YBP3"/>
<evidence type="ECO:0000256" key="5">
    <source>
        <dbReference type="ARBA" id="ARBA00023239"/>
    </source>
</evidence>
<dbReference type="GO" id="GO:0016705">
    <property type="term" value="F:oxidoreductase activity, acting on paired donors, with incorporation or reduction of molecular oxygen"/>
    <property type="evidence" value="ECO:0007669"/>
    <property type="project" value="InterPro"/>
</dbReference>
<keyword evidence="4 7" id="KW-0408">Iron</keyword>
<dbReference type="InterPro" id="IPR006852">
    <property type="entry name" value="TOD1_MUCI70"/>
</dbReference>
<dbReference type="GO" id="GO:0019752">
    <property type="term" value="P:carboxylic acid metabolic process"/>
    <property type="evidence" value="ECO:0007669"/>
    <property type="project" value="UniProtKB-ARBA"/>
</dbReference>
<keyword evidence="2 7" id="KW-0349">Heme</keyword>
<accession>A0A426YBP3</accession>
<name>A0A426YBP3_ENSVE</name>
<evidence type="ECO:0000313" key="11">
    <source>
        <dbReference type="Proteomes" id="UP000287651"/>
    </source>
</evidence>
<evidence type="ECO:0000259" key="9">
    <source>
        <dbReference type="Pfam" id="PF04765"/>
    </source>
</evidence>
<reference evidence="10 11" key="1">
    <citation type="journal article" date="2014" name="Agronomy (Basel)">
        <title>A Draft Genome Sequence for Ensete ventricosum, the Drought-Tolerant Tree Against Hunger.</title>
        <authorList>
            <person name="Harrison J."/>
            <person name="Moore K.A."/>
            <person name="Paszkiewicz K."/>
            <person name="Jones T."/>
            <person name="Grant M."/>
            <person name="Ambacheew D."/>
            <person name="Muzemil S."/>
            <person name="Studholme D.J."/>
        </authorList>
    </citation>
    <scope>NUCLEOTIDE SEQUENCE [LARGE SCALE GENOMIC DNA]</scope>
</reference>
<dbReference type="Proteomes" id="UP000287651">
    <property type="component" value="Unassembled WGS sequence"/>
</dbReference>
<feature type="region of interest" description="Disordered" evidence="8">
    <location>
        <begin position="264"/>
        <end position="287"/>
    </location>
</feature>
<dbReference type="FunFam" id="1.10.630.10:FF:000024">
    <property type="entry name" value="Allene oxide synthase, chloroplastic"/>
    <property type="match status" value="1"/>
</dbReference>
<evidence type="ECO:0000256" key="6">
    <source>
        <dbReference type="ARBA" id="ARBA00060657"/>
    </source>
</evidence>
<comment type="cofactor">
    <cofactor evidence="7">
        <name>heme</name>
        <dbReference type="ChEBI" id="CHEBI:30413"/>
    </cofactor>
</comment>
<gene>
    <name evidence="10" type="ORF">B296_00023338</name>
</gene>
<dbReference type="PANTHER" id="PTHR12956">
    <property type="entry name" value="ALKALINE CERAMIDASE-RELATED"/>
    <property type="match status" value="1"/>
</dbReference>
<dbReference type="InterPro" id="IPR002403">
    <property type="entry name" value="Cyt_P450_E_grp-IV"/>
</dbReference>
<keyword evidence="5" id="KW-0456">Lyase</keyword>
<dbReference type="EMBL" id="AMZH03013503">
    <property type="protein sequence ID" value="RRT49155.1"/>
    <property type="molecule type" value="Genomic_DNA"/>
</dbReference>
<evidence type="ECO:0000256" key="4">
    <source>
        <dbReference type="ARBA" id="ARBA00023004"/>
    </source>
</evidence>
<comment type="similarity">
    <text evidence="1">Belongs to the cytochrome P450 family.</text>
</comment>
<feature type="binding site" description="axial binding residue" evidence="7">
    <location>
        <position position="711"/>
    </location>
    <ligand>
        <name>heme</name>
        <dbReference type="ChEBI" id="CHEBI:30413"/>
    </ligand>
    <ligandPart>
        <name>Fe</name>
        <dbReference type="ChEBI" id="CHEBI:18248"/>
    </ligandPart>
</feature>
<comment type="pathway">
    <text evidence="6">Lipid metabolism; oxylipin biosynthesis.</text>
</comment>
<comment type="caution">
    <text evidence="10">The sequence shown here is derived from an EMBL/GenBank/DDBJ whole genome shotgun (WGS) entry which is preliminary data.</text>
</comment>
<dbReference type="InterPro" id="IPR001128">
    <property type="entry name" value="Cyt_P450"/>
</dbReference>
<dbReference type="InterPro" id="IPR036396">
    <property type="entry name" value="Cyt_P450_sf"/>
</dbReference>
<proteinExistence type="inferred from homology"/>
<evidence type="ECO:0000256" key="8">
    <source>
        <dbReference type="SAM" id="MobiDB-lite"/>
    </source>
</evidence>
<evidence type="ECO:0000256" key="3">
    <source>
        <dbReference type="ARBA" id="ARBA00022723"/>
    </source>
</evidence>
<sequence>MLNTISISVSDDDEVTGRMRVRVRPKRKKPGLRGRRELLRWAVRTAIRWWPVLLFLPAVALLLLESSRLGRKLPDEVGDNLAASAKVESLKNLNRLDPTTRVVHGVCYVAFWDEITRATQEKEGKMLSHRLFPEARFSIWVDSKSQFRRDPIGVIEALLWRTNSVLAISEHGARSSLYDEGKAVVKKHKATPEEVEMQLNQYRMDAIPDDKRFNGKKALAEASVIVREHTASTNLFMCLWFNEVKVNKTMASSASLIIPSGTPISPSRSRSGAHRRPAWIGASSSSSADLPLRKIPGDYGLPFLGPLCDRLAYFYFEGRDQFFRSRIRRYGSTVFRVNVPPGPFVAPDPRVVALLDAASYPVLFDTSLVEKRDLFTGTFMPSTELTGGFRVLPYLDPAEPNHAQLKRLLFFLLASRRHAVVPEFRRSFGSLFEAMEAEIAREGKADFSAANDRAAFDFLVRCFFGTDPAGSRLDLDGPGLINKWVLFQLGPLLKLGLPPYLEDFLLHSFRLPPALVRADYDRLTDFFRESAGPFLDEAKRFGVSREEALHNVLFATCFNAFSGMKILFPSLIKWIGRAGARLHGRIAEEVRSAVRGTGIGKVTVRAVEAAMPLTRSVVYEALRVEPPMPLQYGRAKRDMVVASHDGRFEVRAGEVLFGYQPFATRDPRVFERAEEFVADRFVGAEGEALLRHVLWSNGPETEGPTTENKQCAGKDFVVMVARLLVVELFLRYDSFEIEVGASPLGSLVKLTSLKRATF</sequence>
<dbReference type="GO" id="GO:0005506">
    <property type="term" value="F:iron ion binding"/>
    <property type="evidence" value="ECO:0007669"/>
    <property type="project" value="InterPro"/>
</dbReference>
<evidence type="ECO:0000256" key="7">
    <source>
        <dbReference type="PIRSR" id="PIRSR602403-1"/>
    </source>
</evidence>
<dbReference type="GO" id="GO:0004497">
    <property type="term" value="F:monooxygenase activity"/>
    <property type="evidence" value="ECO:0007669"/>
    <property type="project" value="InterPro"/>
</dbReference>
<dbReference type="Pfam" id="PF00067">
    <property type="entry name" value="p450"/>
    <property type="match status" value="1"/>
</dbReference>
<evidence type="ECO:0000313" key="10">
    <source>
        <dbReference type="EMBL" id="RRT49155.1"/>
    </source>
</evidence>
<dbReference type="PRINTS" id="PR00465">
    <property type="entry name" value="EP450IV"/>
</dbReference>
<dbReference type="Gene3D" id="1.10.630.10">
    <property type="entry name" value="Cytochrome P450"/>
    <property type="match status" value="1"/>
</dbReference>
<dbReference type="GO" id="GO:0020037">
    <property type="term" value="F:heme binding"/>
    <property type="evidence" value="ECO:0007669"/>
    <property type="project" value="InterPro"/>
</dbReference>
<feature type="domain" description="TOD1/MUCI70 glycosyltransferase-like" evidence="9">
    <location>
        <begin position="124"/>
        <end position="245"/>
    </location>
</feature>
<dbReference type="Pfam" id="PF04765">
    <property type="entry name" value="TOD1_MUCI70"/>
    <property type="match status" value="1"/>
</dbReference>
<dbReference type="SUPFAM" id="SSF48264">
    <property type="entry name" value="Cytochrome P450"/>
    <property type="match status" value="1"/>
</dbReference>
<protein>
    <recommendedName>
        <fullName evidence="9">TOD1/MUCI70 glycosyltransferase-like domain-containing protein</fullName>
    </recommendedName>
</protein>
<dbReference type="CDD" id="cd11071">
    <property type="entry name" value="CYP74"/>
    <property type="match status" value="1"/>
</dbReference>
<evidence type="ECO:0000256" key="1">
    <source>
        <dbReference type="ARBA" id="ARBA00010617"/>
    </source>
</evidence>
<dbReference type="PANTHER" id="PTHR12956:SF17">
    <property type="entry name" value="OS01G0749100 PROTEIN"/>
    <property type="match status" value="1"/>
</dbReference>
<dbReference type="GO" id="GO:0016829">
    <property type="term" value="F:lyase activity"/>
    <property type="evidence" value="ECO:0007669"/>
    <property type="project" value="UniProtKB-KW"/>
</dbReference>
<dbReference type="InterPro" id="IPR048354">
    <property type="entry name" value="TOD1_MUCI70_glycTrfase_dom"/>
</dbReference>
<organism evidence="10 11">
    <name type="scientific">Ensete ventricosum</name>
    <name type="common">Abyssinian banana</name>
    <name type="synonym">Musa ensete</name>
    <dbReference type="NCBI Taxonomy" id="4639"/>
    <lineage>
        <taxon>Eukaryota</taxon>
        <taxon>Viridiplantae</taxon>
        <taxon>Streptophyta</taxon>
        <taxon>Embryophyta</taxon>
        <taxon>Tracheophyta</taxon>
        <taxon>Spermatophyta</taxon>
        <taxon>Magnoliopsida</taxon>
        <taxon>Liliopsida</taxon>
        <taxon>Zingiberales</taxon>
        <taxon>Musaceae</taxon>
        <taxon>Ensete</taxon>
    </lineage>
</organism>